<reference evidence="2" key="3">
    <citation type="journal article" date="2018" name="Mol. Plant Microbe Interact.">
        <title>Genome sequence resources for the wheat stripe rust pathogen (Puccinia striiformis f. sp. tritici) and the barley stripe rust pathogen (Puccinia striiformis f. sp. hordei).</title>
        <authorList>
            <person name="Xia C."/>
            <person name="Wang M."/>
            <person name="Yin C."/>
            <person name="Cornejo O.E."/>
            <person name="Hulbert S.H."/>
            <person name="Chen X."/>
        </authorList>
    </citation>
    <scope>NUCLEOTIDE SEQUENCE [LARGE SCALE GENOMIC DNA]</scope>
    <source>
        <strain evidence="2">93TX-2</strain>
    </source>
</reference>
<dbReference type="EMBL" id="PKSM01000168">
    <property type="protein sequence ID" value="POW05660.1"/>
    <property type="molecule type" value="Genomic_DNA"/>
</dbReference>
<protein>
    <submittedName>
        <fullName evidence="1">Uncharacterized protein</fullName>
    </submittedName>
</protein>
<sequence>MNHQKYTLIQTHMLIWSPTPRWMKTRNLNPIWRIPYSSQIPQHMKAYITGIFDPLADGNCGF</sequence>
<dbReference type="AlphaFoldDB" id="A0A2S4V889"/>
<dbReference type="VEuPathDB" id="FungiDB:PSHT_10697"/>
<gene>
    <name evidence="1" type="ORF">PSHT_10697</name>
</gene>
<accession>A0A2S4V889</accession>
<evidence type="ECO:0000313" key="1">
    <source>
        <dbReference type="EMBL" id="POW05660.1"/>
    </source>
</evidence>
<dbReference type="Proteomes" id="UP000238274">
    <property type="component" value="Unassembled WGS sequence"/>
</dbReference>
<evidence type="ECO:0000313" key="2">
    <source>
        <dbReference type="Proteomes" id="UP000238274"/>
    </source>
</evidence>
<proteinExistence type="predicted"/>
<organism evidence="1 2">
    <name type="scientific">Puccinia striiformis</name>
    <dbReference type="NCBI Taxonomy" id="27350"/>
    <lineage>
        <taxon>Eukaryota</taxon>
        <taxon>Fungi</taxon>
        <taxon>Dikarya</taxon>
        <taxon>Basidiomycota</taxon>
        <taxon>Pucciniomycotina</taxon>
        <taxon>Pucciniomycetes</taxon>
        <taxon>Pucciniales</taxon>
        <taxon>Pucciniaceae</taxon>
        <taxon>Puccinia</taxon>
    </lineage>
</organism>
<reference evidence="1 2" key="1">
    <citation type="submission" date="2017-12" db="EMBL/GenBank/DDBJ databases">
        <title>Gene loss provides genomic basis for host adaptation in cereal stripe rust fungi.</title>
        <authorList>
            <person name="Xia C."/>
        </authorList>
    </citation>
    <scope>NUCLEOTIDE SEQUENCE [LARGE SCALE GENOMIC DNA]</scope>
    <source>
        <strain evidence="1 2">93TX-2</strain>
    </source>
</reference>
<comment type="caution">
    <text evidence="1">The sequence shown here is derived from an EMBL/GenBank/DDBJ whole genome shotgun (WGS) entry which is preliminary data.</text>
</comment>
<keyword evidence="2" id="KW-1185">Reference proteome</keyword>
<name>A0A2S4V889_9BASI</name>
<reference evidence="2" key="2">
    <citation type="journal article" date="2018" name="BMC Genomics">
        <title>Genomic insights into host adaptation between the wheat stripe rust pathogen (Puccinia striiformis f. sp. tritici) and the barley stripe rust pathogen (Puccinia striiformis f. sp. hordei).</title>
        <authorList>
            <person name="Xia C."/>
            <person name="Wang M."/>
            <person name="Yin C."/>
            <person name="Cornejo O.E."/>
            <person name="Hulbert S.H."/>
            <person name="Chen X."/>
        </authorList>
    </citation>
    <scope>NUCLEOTIDE SEQUENCE [LARGE SCALE GENOMIC DNA]</scope>
    <source>
        <strain evidence="2">93TX-2</strain>
    </source>
</reference>